<dbReference type="EMBL" id="JARKHS020000942">
    <property type="protein sequence ID" value="KAK8788317.1"/>
    <property type="molecule type" value="Genomic_DNA"/>
</dbReference>
<feature type="region of interest" description="Disordered" evidence="1">
    <location>
        <begin position="49"/>
        <end position="90"/>
    </location>
</feature>
<feature type="region of interest" description="Disordered" evidence="1">
    <location>
        <begin position="1"/>
        <end position="33"/>
    </location>
</feature>
<evidence type="ECO:0000313" key="2">
    <source>
        <dbReference type="EMBL" id="KAK8788317.1"/>
    </source>
</evidence>
<dbReference type="Proteomes" id="UP001321473">
    <property type="component" value="Unassembled WGS sequence"/>
</dbReference>
<accession>A0AAQ4FM16</accession>
<proteinExistence type="predicted"/>
<dbReference type="AlphaFoldDB" id="A0AAQ4FM16"/>
<sequence>MALVERGRRGLGPYPCSDPLRPSLNFEEPPGPSQLFELTFQKRAGTTRHCASGLSPIRTKHRHRDPNDHRGTSCEALGGHLGRSRRLQMP</sequence>
<comment type="caution">
    <text evidence="2">The sequence shown here is derived from an EMBL/GenBank/DDBJ whole genome shotgun (WGS) entry which is preliminary data.</text>
</comment>
<name>A0AAQ4FM16_AMBAM</name>
<evidence type="ECO:0000256" key="1">
    <source>
        <dbReference type="SAM" id="MobiDB-lite"/>
    </source>
</evidence>
<reference evidence="2 3" key="1">
    <citation type="journal article" date="2023" name="Arcadia Sci">
        <title>De novo assembly of a long-read Amblyomma americanum tick genome.</title>
        <authorList>
            <person name="Chou S."/>
            <person name="Poskanzer K.E."/>
            <person name="Rollins M."/>
            <person name="Thuy-Boun P.S."/>
        </authorList>
    </citation>
    <scope>NUCLEOTIDE SEQUENCE [LARGE SCALE GENOMIC DNA]</scope>
    <source>
        <strain evidence="2">F_SG_1</strain>
        <tissue evidence="2">Salivary glands</tissue>
    </source>
</reference>
<protein>
    <submittedName>
        <fullName evidence="2">Uncharacterized protein</fullName>
    </submittedName>
</protein>
<keyword evidence="3" id="KW-1185">Reference proteome</keyword>
<gene>
    <name evidence="2" type="ORF">V5799_021901</name>
</gene>
<evidence type="ECO:0000313" key="3">
    <source>
        <dbReference type="Proteomes" id="UP001321473"/>
    </source>
</evidence>
<organism evidence="2 3">
    <name type="scientific">Amblyomma americanum</name>
    <name type="common">Lone star tick</name>
    <dbReference type="NCBI Taxonomy" id="6943"/>
    <lineage>
        <taxon>Eukaryota</taxon>
        <taxon>Metazoa</taxon>
        <taxon>Ecdysozoa</taxon>
        <taxon>Arthropoda</taxon>
        <taxon>Chelicerata</taxon>
        <taxon>Arachnida</taxon>
        <taxon>Acari</taxon>
        <taxon>Parasitiformes</taxon>
        <taxon>Ixodida</taxon>
        <taxon>Ixodoidea</taxon>
        <taxon>Ixodidae</taxon>
        <taxon>Amblyomminae</taxon>
        <taxon>Amblyomma</taxon>
    </lineage>
</organism>